<dbReference type="InterPro" id="IPR035069">
    <property type="entry name" value="TTHA1013/TTHA0281-like"/>
</dbReference>
<gene>
    <name evidence="1" type="ORF">ACFQ2V_14125</name>
</gene>
<protein>
    <submittedName>
        <fullName evidence="1">Type II toxin-antitoxin system HicB family antitoxin</fullName>
    </submittedName>
</protein>
<sequence>MASEGTYEVVVTREDGAWLADVPTVPGAHTFARSEAGLADSVREVIVLMDDLDDDARPGIAWTFA</sequence>
<dbReference type="SUPFAM" id="SSF143100">
    <property type="entry name" value="TTHA1013/TTHA0281-like"/>
    <property type="match status" value="1"/>
</dbReference>
<name>A0ABW3MXM9_9MICO</name>
<comment type="caution">
    <text evidence="1">The sequence shown here is derived from an EMBL/GenBank/DDBJ whole genome shotgun (WGS) entry which is preliminary data.</text>
</comment>
<accession>A0ABW3MXM9</accession>
<evidence type="ECO:0000313" key="1">
    <source>
        <dbReference type="EMBL" id="MFD1055448.1"/>
    </source>
</evidence>
<proteinExistence type="predicted"/>
<dbReference type="RefSeq" id="WP_386053485.1">
    <property type="nucleotide sequence ID" value="NZ_JBHTKH010000009.1"/>
</dbReference>
<evidence type="ECO:0000313" key="2">
    <source>
        <dbReference type="Proteomes" id="UP001597046"/>
    </source>
</evidence>
<dbReference type="Proteomes" id="UP001597046">
    <property type="component" value="Unassembled WGS sequence"/>
</dbReference>
<dbReference type="EMBL" id="JBHTKH010000009">
    <property type="protein sequence ID" value="MFD1055448.1"/>
    <property type="molecule type" value="Genomic_DNA"/>
</dbReference>
<reference evidence="2" key="1">
    <citation type="journal article" date="2019" name="Int. J. Syst. Evol. Microbiol.">
        <title>The Global Catalogue of Microorganisms (GCM) 10K type strain sequencing project: providing services to taxonomists for standard genome sequencing and annotation.</title>
        <authorList>
            <consortium name="The Broad Institute Genomics Platform"/>
            <consortium name="The Broad Institute Genome Sequencing Center for Infectious Disease"/>
            <person name="Wu L."/>
            <person name="Ma J."/>
        </authorList>
    </citation>
    <scope>NUCLEOTIDE SEQUENCE [LARGE SCALE GENOMIC DNA]</scope>
    <source>
        <strain evidence="2">CCUG 57508</strain>
    </source>
</reference>
<dbReference type="Gene3D" id="3.30.160.250">
    <property type="match status" value="1"/>
</dbReference>
<keyword evidence="2" id="KW-1185">Reference proteome</keyword>
<organism evidence="1 2">
    <name type="scientific">Terrabacter terrigena</name>
    <dbReference type="NCBI Taxonomy" id="574718"/>
    <lineage>
        <taxon>Bacteria</taxon>
        <taxon>Bacillati</taxon>
        <taxon>Actinomycetota</taxon>
        <taxon>Actinomycetes</taxon>
        <taxon>Micrococcales</taxon>
        <taxon>Intrasporangiaceae</taxon>
        <taxon>Terrabacter</taxon>
    </lineage>
</organism>